<sequence>MFRKRSISNRSHLKATYDQKLLDTLTSAMQDWNRSKAAVDTVAEVDGEMLNQRQVARAKYLFLYREARRRGTRNTRIMPGTEHDFLS</sequence>
<protein>
    <recommendedName>
        <fullName evidence="3">DUF2508 domain-containing protein</fullName>
    </recommendedName>
</protein>
<dbReference type="RefSeq" id="WP_057903938.1">
    <property type="nucleotide sequence ID" value="NZ_AZDA01000025.1"/>
</dbReference>
<gene>
    <name evidence="1" type="ORF">FC07_GL001755</name>
</gene>
<dbReference type="AlphaFoldDB" id="A0A0R1H0Y2"/>
<dbReference type="PATRIC" id="fig|1423726.3.peg.1815"/>
<reference evidence="1 2" key="1">
    <citation type="journal article" date="2015" name="Genome Announc.">
        <title>Expanding the biotechnology potential of lactobacilli through comparative genomics of 213 strains and associated genera.</title>
        <authorList>
            <person name="Sun Z."/>
            <person name="Harris H.M."/>
            <person name="McCann A."/>
            <person name="Guo C."/>
            <person name="Argimon S."/>
            <person name="Zhang W."/>
            <person name="Yang X."/>
            <person name="Jeffery I.B."/>
            <person name="Cooney J.C."/>
            <person name="Kagawa T.F."/>
            <person name="Liu W."/>
            <person name="Song Y."/>
            <person name="Salvetti E."/>
            <person name="Wrobel A."/>
            <person name="Rasinkangas P."/>
            <person name="Parkhill J."/>
            <person name="Rea M.C."/>
            <person name="O'Sullivan O."/>
            <person name="Ritari J."/>
            <person name="Douillard F.P."/>
            <person name="Paul Ross R."/>
            <person name="Yang R."/>
            <person name="Briner A.E."/>
            <person name="Felis G.E."/>
            <person name="de Vos W.M."/>
            <person name="Barrangou R."/>
            <person name="Klaenhammer T.R."/>
            <person name="Caufield P.W."/>
            <person name="Cui Y."/>
            <person name="Zhang H."/>
            <person name="O'Toole P.W."/>
        </authorList>
    </citation>
    <scope>NUCLEOTIDE SEQUENCE [LARGE SCALE GENOMIC DNA]</scope>
    <source>
        <strain evidence="1 2">DSM 20003</strain>
    </source>
</reference>
<dbReference type="InterPro" id="IPR019644">
    <property type="entry name" value="DUF2508"/>
</dbReference>
<dbReference type="Proteomes" id="UP000051461">
    <property type="component" value="Unassembled WGS sequence"/>
</dbReference>
<comment type="caution">
    <text evidence="1">The sequence shown here is derived from an EMBL/GenBank/DDBJ whole genome shotgun (WGS) entry which is preliminary data.</text>
</comment>
<dbReference type="STRING" id="1423726.FC07_GL001755"/>
<organism evidence="1 2">
    <name type="scientific">Loigolactobacillus bifermentans DSM 20003</name>
    <dbReference type="NCBI Taxonomy" id="1423726"/>
    <lineage>
        <taxon>Bacteria</taxon>
        <taxon>Bacillati</taxon>
        <taxon>Bacillota</taxon>
        <taxon>Bacilli</taxon>
        <taxon>Lactobacillales</taxon>
        <taxon>Lactobacillaceae</taxon>
        <taxon>Loigolactobacillus</taxon>
    </lineage>
</organism>
<dbReference type="Pfam" id="PF10704">
    <property type="entry name" value="DUF2508"/>
    <property type="match status" value="1"/>
</dbReference>
<accession>A0A0R1H0Y2</accession>
<evidence type="ECO:0008006" key="3">
    <source>
        <dbReference type="Google" id="ProtNLM"/>
    </source>
</evidence>
<keyword evidence="2" id="KW-1185">Reference proteome</keyword>
<dbReference type="EMBL" id="AZDA01000025">
    <property type="protein sequence ID" value="KRK40047.1"/>
    <property type="molecule type" value="Genomic_DNA"/>
</dbReference>
<evidence type="ECO:0000313" key="1">
    <source>
        <dbReference type="EMBL" id="KRK40047.1"/>
    </source>
</evidence>
<evidence type="ECO:0000313" key="2">
    <source>
        <dbReference type="Proteomes" id="UP000051461"/>
    </source>
</evidence>
<proteinExistence type="predicted"/>
<name>A0A0R1H0Y2_9LACO</name>